<feature type="transmembrane region" description="Helical" evidence="2">
    <location>
        <begin position="99"/>
        <end position="120"/>
    </location>
</feature>
<evidence type="ECO:0000313" key="4">
    <source>
        <dbReference type="EMBL" id="CAD8429682.1"/>
    </source>
</evidence>
<proteinExistence type="predicted"/>
<keyword evidence="2" id="KW-0472">Membrane</keyword>
<feature type="chain" id="PRO_5031069648" evidence="3">
    <location>
        <begin position="19"/>
        <end position="456"/>
    </location>
</feature>
<feature type="transmembrane region" description="Helical" evidence="2">
    <location>
        <begin position="375"/>
        <end position="396"/>
    </location>
</feature>
<feature type="compositionally biased region" description="Basic and acidic residues" evidence="1">
    <location>
        <begin position="198"/>
        <end position="216"/>
    </location>
</feature>
<dbReference type="EMBL" id="HBEM01001180">
    <property type="protein sequence ID" value="CAD8429682.1"/>
    <property type="molecule type" value="Transcribed_RNA"/>
</dbReference>
<feature type="compositionally biased region" description="Polar residues" evidence="1">
    <location>
        <begin position="243"/>
        <end position="270"/>
    </location>
</feature>
<evidence type="ECO:0000256" key="1">
    <source>
        <dbReference type="SAM" id="MobiDB-lite"/>
    </source>
</evidence>
<evidence type="ECO:0000256" key="3">
    <source>
        <dbReference type="SAM" id="SignalP"/>
    </source>
</evidence>
<feature type="compositionally biased region" description="Basic and acidic residues" evidence="1">
    <location>
        <begin position="165"/>
        <end position="188"/>
    </location>
</feature>
<feature type="region of interest" description="Disordered" evidence="1">
    <location>
        <begin position="138"/>
        <end position="324"/>
    </location>
</feature>
<feature type="compositionally biased region" description="Basic residues" evidence="1">
    <location>
        <begin position="352"/>
        <end position="364"/>
    </location>
</feature>
<dbReference type="AlphaFoldDB" id="A0A7S0CR01"/>
<protein>
    <submittedName>
        <fullName evidence="4">Uncharacterized protein</fullName>
    </submittedName>
</protein>
<name>A0A7S0CR01_9EUKA</name>
<keyword evidence="2" id="KW-1133">Transmembrane helix</keyword>
<keyword evidence="3" id="KW-0732">Signal</keyword>
<keyword evidence="2" id="KW-0812">Transmembrane</keyword>
<feature type="transmembrane region" description="Helical" evidence="2">
    <location>
        <begin position="29"/>
        <end position="48"/>
    </location>
</feature>
<evidence type="ECO:0000256" key="2">
    <source>
        <dbReference type="SAM" id="Phobius"/>
    </source>
</evidence>
<feature type="transmembrane region" description="Helical" evidence="2">
    <location>
        <begin position="69"/>
        <end position="93"/>
    </location>
</feature>
<sequence length="456" mass="51528">MQWSTLICEIAFALLVAGAHSPGYMGWEWYCVFITINNAFLGANMFYITYLSTCINWGGRRATTEIPRWIMIVFGSMSSIFVLLNVTSLSLVLATDIKVWAVLRHFANMILTLTSCGMYLHSLKGILQMLKQYEIDPSSMDSKPNSTFQTSKARSVGGTSPQQMRRQEAKAEGYEHTADTGDEEKTYEDQAGGIEHVPPSRERSSDHENPKARDPSVAKPNSKRHSPYQQPCSIDCKSIPLQPITTPKQSQPSNDSDQCNNQPTKSSPSLKPSHKQGVLRTRKSSFQKPKIAQQRSPSLKGRTSIRKQHNSLLRTSRNSKSEASLLGTAKGISLQWSRSALSVTEKSERNERRAKRRAERFTKRKKSAHSKIRKSLFLIVPIMVVVMIALLGAVYFNVTGQPRYSVSIDEENETYNVSYDAFYWVLLGVNVYFQHWSKTDLCPNFDWYATFCSCCI</sequence>
<feature type="signal peptide" evidence="3">
    <location>
        <begin position="1"/>
        <end position="18"/>
    </location>
</feature>
<gene>
    <name evidence="4" type="ORF">LAMO00422_LOCUS863</name>
</gene>
<reference evidence="4" key="1">
    <citation type="submission" date="2021-01" db="EMBL/GenBank/DDBJ databases">
        <authorList>
            <person name="Corre E."/>
            <person name="Pelletier E."/>
            <person name="Niang G."/>
            <person name="Scheremetjew M."/>
            <person name="Finn R."/>
            <person name="Kale V."/>
            <person name="Holt S."/>
            <person name="Cochrane G."/>
            <person name="Meng A."/>
            <person name="Brown T."/>
            <person name="Cohen L."/>
        </authorList>
    </citation>
    <scope>NUCLEOTIDE SEQUENCE</scope>
    <source>
        <strain evidence="4">CCMP2058</strain>
    </source>
</reference>
<feature type="compositionally biased region" description="Polar residues" evidence="1">
    <location>
        <begin position="310"/>
        <end position="322"/>
    </location>
</feature>
<feature type="region of interest" description="Disordered" evidence="1">
    <location>
        <begin position="345"/>
        <end position="364"/>
    </location>
</feature>
<accession>A0A7S0CR01</accession>
<organism evidence="4">
    <name type="scientific">Amorphochlora amoebiformis</name>
    <dbReference type="NCBI Taxonomy" id="1561963"/>
    <lineage>
        <taxon>Eukaryota</taxon>
        <taxon>Sar</taxon>
        <taxon>Rhizaria</taxon>
        <taxon>Cercozoa</taxon>
        <taxon>Chlorarachniophyceae</taxon>
        <taxon>Amorphochlora</taxon>
    </lineage>
</organism>
<feature type="compositionally biased region" description="Polar residues" evidence="1">
    <location>
        <begin position="139"/>
        <end position="164"/>
    </location>
</feature>